<feature type="transmembrane region" description="Helical" evidence="2">
    <location>
        <begin position="118"/>
        <end position="136"/>
    </location>
</feature>
<dbReference type="OMA" id="NGHERAT"/>
<feature type="transmembrane region" description="Helical" evidence="2">
    <location>
        <begin position="80"/>
        <end position="106"/>
    </location>
</feature>
<accession>L8HHS9</accession>
<gene>
    <name evidence="3" type="ORF">ACA1_288300</name>
</gene>
<feature type="transmembrane region" description="Helical" evidence="2">
    <location>
        <begin position="277"/>
        <end position="298"/>
    </location>
</feature>
<feature type="region of interest" description="Disordered" evidence="1">
    <location>
        <begin position="327"/>
        <end position="646"/>
    </location>
</feature>
<evidence type="ECO:0000313" key="3">
    <source>
        <dbReference type="EMBL" id="ELR25109.1"/>
    </source>
</evidence>
<dbReference type="STRING" id="1257118.L8HHS9"/>
<proteinExistence type="predicted"/>
<feature type="compositionally biased region" description="Basic and acidic residues" evidence="1">
    <location>
        <begin position="933"/>
        <end position="961"/>
    </location>
</feature>
<evidence type="ECO:0000313" key="4">
    <source>
        <dbReference type="Proteomes" id="UP000011083"/>
    </source>
</evidence>
<feature type="compositionally biased region" description="Basic and acidic residues" evidence="1">
    <location>
        <begin position="700"/>
        <end position="733"/>
    </location>
</feature>
<feature type="compositionally biased region" description="Basic residues" evidence="1">
    <location>
        <begin position="549"/>
        <end position="562"/>
    </location>
</feature>
<feature type="compositionally biased region" description="Polar residues" evidence="1">
    <location>
        <begin position="1222"/>
        <end position="1231"/>
    </location>
</feature>
<feature type="compositionally biased region" description="Basic and acidic residues" evidence="1">
    <location>
        <begin position="740"/>
        <end position="763"/>
    </location>
</feature>
<feature type="transmembrane region" description="Helical" evidence="2">
    <location>
        <begin position="32"/>
        <end position="52"/>
    </location>
</feature>
<feature type="compositionally biased region" description="Low complexity" evidence="1">
    <location>
        <begin position="973"/>
        <end position="987"/>
    </location>
</feature>
<dbReference type="AlphaFoldDB" id="L8HHS9"/>
<feature type="compositionally biased region" description="Basic and acidic residues" evidence="1">
    <location>
        <begin position="607"/>
        <end position="620"/>
    </location>
</feature>
<feature type="compositionally biased region" description="Low complexity" evidence="1">
    <location>
        <begin position="467"/>
        <end position="477"/>
    </location>
</feature>
<dbReference type="Proteomes" id="UP000011083">
    <property type="component" value="Unassembled WGS sequence"/>
</dbReference>
<feature type="compositionally biased region" description="Low complexity" evidence="1">
    <location>
        <begin position="1082"/>
        <end position="1118"/>
    </location>
</feature>
<keyword evidence="2" id="KW-0472">Membrane</keyword>
<dbReference type="RefSeq" id="XP_004367864.1">
    <property type="nucleotide sequence ID" value="XM_004367807.1"/>
</dbReference>
<feature type="compositionally biased region" description="Low complexity" evidence="1">
    <location>
        <begin position="1178"/>
        <end position="1187"/>
    </location>
</feature>
<feature type="region of interest" description="Disordered" evidence="1">
    <location>
        <begin position="700"/>
        <end position="763"/>
    </location>
</feature>
<keyword evidence="4" id="KW-1185">Reference proteome</keyword>
<evidence type="ECO:0000256" key="2">
    <source>
        <dbReference type="SAM" id="Phobius"/>
    </source>
</evidence>
<feature type="region of interest" description="Disordered" evidence="1">
    <location>
        <begin position="921"/>
        <end position="1231"/>
    </location>
</feature>
<dbReference type="VEuPathDB" id="AmoebaDB:ACA1_288300"/>
<feature type="compositionally biased region" description="Low complexity" evidence="1">
    <location>
        <begin position="501"/>
        <end position="526"/>
    </location>
</feature>
<keyword evidence="2" id="KW-1133">Transmembrane helix</keyword>
<feature type="transmembrane region" description="Helical" evidence="2">
    <location>
        <begin position="7"/>
        <end position="26"/>
    </location>
</feature>
<organism evidence="3 4">
    <name type="scientific">Acanthamoeba castellanii (strain ATCC 30010 / Neff)</name>
    <dbReference type="NCBI Taxonomy" id="1257118"/>
    <lineage>
        <taxon>Eukaryota</taxon>
        <taxon>Amoebozoa</taxon>
        <taxon>Discosea</taxon>
        <taxon>Longamoebia</taxon>
        <taxon>Centramoebida</taxon>
        <taxon>Acanthamoebidae</taxon>
        <taxon>Acanthamoeba</taxon>
    </lineage>
</organism>
<feature type="compositionally biased region" description="Polar residues" evidence="1">
    <location>
        <begin position="1197"/>
        <end position="1211"/>
    </location>
</feature>
<reference evidence="3 4" key="1">
    <citation type="journal article" date="2013" name="Genome Biol.">
        <title>Genome of Acanthamoeba castellanii highlights extensive lateral gene transfer and early evolution of tyrosine kinase signaling.</title>
        <authorList>
            <person name="Clarke M."/>
            <person name="Lohan A.J."/>
            <person name="Liu B."/>
            <person name="Lagkouvardos I."/>
            <person name="Roy S."/>
            <person name="Zafar N."/>
            <person name="Bertelli C."/>
            <person name="Schilde C."/>
            <person name="Kianianmomeni A."/>
            <person name="Burglin T.R."/>
            <person name="Frech C."/>
            <person name="Turcotte B."/>
            <person name="Kopec K.O."/>
            <person name="Synnott J.M."/>
            <person name="Choo C."/>
            <person name="Paponov I."/>
            <person name="Finkler A."/>
            <person name="Soon Heng Tan C."/>
            <person name="Hutchins A.P."/>
            <person name="Weinmeier T."/>
            <person name="Rattei T."/>
            <person name="Chu J.S."/>
            <person name="Gimenez G."/>
            <person name="Irimia M."/>
            <person name="Rigden D.J."/>
            <person name="Fitzpatrick D.A."/>
            <person name="Lorenzo-Morales J."/>
            <person name="Bateman A."/>
            <person name="Chiu C.H."/>
            <person name="Tang P."/>
            <person name="Hegemann P."/>
            <person name="Fromm H."/>
            <person name="Raoult D."/>
            <person name="Greub G."/>
            <person name="Miranda-Saavedra D."/>
            <person name="Chen N."/>
            <person name="Nash P."/>
            <person name="Ginger M.L."/>
            <person name="Horn M."/>
            <person name="Schaap P."/>
            <person name="Caler L."/>
            <person name="Loftus B."/>
        </authorList>
    </citation>
    <scope>NUCLEOTIDE SEQUENCE [LARGE SCALE GENOMIC DNA]</scope>
    <source>
        <strain evidence="3 4">Neff</strain>
    </source>
</reference>
<keyword evidence="2" id="KW-0812">Transmembrane</keyword>
<feature type="region of interest" description="Disordered" evidence="1">
    <location>
        <begin position="217"/>
        <end position="251"/>
    </location>
</feature>
<dbReference type="KEGG" id="acan:ACA1_288300"/>
<name>L8HHS9_ACACF</name>
<sequence length="1231" mass="134919">MRGGTKWSPHLYILELLLGMLLSIFFDPSKLPLAVKALIIGATSFFIPYICYNDPHHCLSIWPLSHLYEALSIRETPAMALVLGFVLATCLVLYIALCYVFTKFITLKYERSTTEYKIMTIGAAIGVFVFVLFLSFTSVMNSAALAPAAGLSGSGVEASKSDHLRDDFYPYNDNEEEEELELDCEPFDRNCDGKLSKSEKANKKDYEKLVKEMKKEREKKPGLYHPGAQPPSSPHHQHGAAPVAQGQLPPTGATTPSLGWLRALKKSYLDFAVNNPAIYYGCWIIILATCVGCAYLIWKENMIPSHAVLPLHPAAVAVAVPPMTQPPGPGLAEQPPAFAFPTYIDPNNAATPATGRDSEDSADDEDSEHEPPAAKASTGQRRLSRQASATSLATPQPHSASGGRSSSTFLTPPVLITRATSPSLRRRRNSKSDRDGDEGDAAIQDFGGGHPATRATRAEERASKRMSLPSLSLPSASTRRVSPLPSPRSKTSADLIHDAGLDGNVNGNGGDLYRNPPFNSTSTTPTAHSRKPSASTPKRQAAKNERTKPKAKTGAKKEKKNRGSASDEGWTSTTASGSEREAGEEDSGAGVCRGGYERRQSVGSGTERNDARPGEGRQRNEDEEEEQVEEEREAEVEDDDDDEQVEDTIKEVIKESISEELGAKFWRERERTMAELESLKQRYERERHKYRNLKQTFAQRMREADEQADRAKRNEARARAELEQRLTKEKAADLDALQRSVDEAARKNEEMMHKKNEDERARAERIKRKLAEERQRNEELNRRLDDERAKVDEITRRMDDERTKNEERLVEERTRHESEKRATEEAMKEMEMRMKRASDGTGEEAMALELYKKIDEERAKADEWRRRLDAEYEKVERLKGENEAEKQKNHELSLQIDEMSAKMTEILMNVTHLNFKEADTEAERLKQEKRKAKQESKLAAEEKQTKKTKDKAEKKEKEKEGLPTPNIVVSASPADGATAANGNTTPAKPSLFSPRKSEKRRSVTLTPVAVGRTIASPDTSTNAAPDASGMSPSPSPDTSPIPSPRDAVVDAPSKPAEKAETVASTSAAGANGEAHAEKEAQTTDATTTTPTVTAGSDSALSTPVSSSAESSPVLLSPVKPKSEKRRSVTLTPTAIRHAAAAAASADPIPVPTGGIFDTPAKADAPEKKENGHERATTEDATAATTTANGNGNGVVSLLSTPTKSKDSSLLLSPTKAERRRSATPTPKAKSS</sequence>
<feature type="compositionally biased region" description="Basic and acidic residues" evidence="1">
    <location>
        <begin position="1163"/>
        <end position="1177"/>
    </location>
</feature>
<feature type="region of interest" description="Disordered" evidence="1">
    <location>
        <begin position="800"/>
        <end position="826"/>
    </location>
</feature>
<dbReference type="GeneID" id="14926152"/>
<dbReference type="EMBL" id="KB007805">
    <property type="protein sequence ID" value="ELR25109.1"/>
    <property type="molecule type" value="Genomic_DNA"/>
</dbReference>
<feature type="compositionally biased region" description="Pro residues" evidence="1">
    <location>
        <begin position="1033"/>
        <end position="1043"/>
    </location>
</feature>
<feature type="compositionally biased region" description="Polar residues" evidence="1">
    <location>
        <begin position="377"/>
        <end position="410"/>
    </location>
</feature>
<protein>
    <submittedName>
        <fullName evidence="3">Uncharacterized protein</fullName>
    </submittedName>
</protein>
<evidence type="ECO:0000256" key="1">
    <source>
        <dbReference type="SAM" id="MobiDB-lite"/>
    </source>
</evidence>
<feature type="compositionally biased region" description="Acidic residues" evidence="1">
    <location>
        <begin position="621"/>
        <end position="646"/>
    </location>
</feature>